<dbReference type="AlphaFoldDB" id="A0A0N4YJX8"/>
<keyword evidence="1" id="KW-1133">Transmembrane helix</keyword>
<reference evidence="2 3" key="2">
    <citation type="submission" date="2018-11" db="EMBL/GenBank/DDBJ databases">
        <authorList>
            <consortium name="Pathogen Informatics"/>
        </authorList>
    </citation>
    <scope>NUCLEOTIDE SEQUENCE [LARGE SCALE GENOMIC DNA]</scope>
</reference>
<dbReference type="EMBL" id="UYSL01022676">
    <property type="protein sequence ID" value="VDL80914.1"/>
    <property type="molecule type" value="Genomic_DNA"/>
</dbReference>
<protein>
    <submittedName>
        <fullName evidence="4">Peptidase_M4_C domain-containing protein</fullName>
    </submittedName>
</protein>
<dbReference type="OMA" id="GEFIHVE"/>
<keyword evidence="1" id="KW-0812">Transmembrane</keyword>
<evidence type="ECO:0000256" key="1">
    <source>
        <dbReference type="SAM" id="Phobius"/>
    </source>
</evidence>
<gene>
    <name evidence="2" type="ORF">NBR_LOCUS17300</name>
</gene>
<organism evidence="4">
    <name type="scientific">Nippostrongylus brasiliensis</name>
    <name type="common">Rat hookworm</name>
    <dbReference type="NCBI Taxonomy" id="27835"/>
    <lineage>
        <taxon>Eukaryota</taxon>
        <taxon>Metazoa</taxon>
        <taxon>Ecdysozoa</taxon>
        <taxon>Nematoda</taxon>
        <taxon>Chromadorea</taxon>
        <taxon>Rhabditida</taxon>
        <taxon>Rhabditina</taxon>
        <taxon>Rhabditomorpha</taxon>
        <taxon>Strongyloidea</taxon>
        <taxon>Heligmosomidae</taxon>
        <taxon>Nippostrongylus</taxon>
    </lineage>
</organism>
<dbReference type="STRING" id="27835.A0A0N4YJX8"/>
<feature type="transmembrane region" description="Helical" evidence="1">
    <location>
        <begin position="348"/>
        <end position="365"/>
    </location>
</feature>
<dbReference type="WBParaSite" id="NBR_0001729901-mRNA-1">
    <property type="protein sequence ID" value="NBR_0001729901-mRNA-1"/>
    <property type="gene ID" value="NBR_0001729901"/>
</dbReference>
<evidence type="ECO:0000313" key="4">
    <source>
        <dbReference type="WBParaSite" id="NBR_0001729901-mRNA-1"/>
    </source>
</evidence>
<keyword evidence="1" id="KW-0472">Membrane</keyword>
<name>A0A0N4YJX8_NIPBR</name>
<evidence type="ECO:0000313" key="2">
    <source>
        <dbReference type="EMBL" id="VDL80914.1"/>
    </source>
</evidence>
<keyword evidence="3" id="KW-1185">Reference proteome</keyword>
<reference evidence="4" key="1">
    <citation type="submission" date="2017-02" db="UniProtKB">
        <authorList>
            <consortium name="WormBaseParasite"/>
        </authorList>
    </citation>
    <scope>IDENTIFICATION</scope>
</reference>
<accession>A0A0N4YJX8</accession>
<evidence type="ECO:0000313" key="3">
    <source>
        <dbReference type="Proteomes" id="UP000271162"/>
    </source>
</evidence>
<sequence>MLVFLSLHSQAQAMDSLPTNSSMVEVNAFLERYFTKSNSTTLPEWLNALPNEAEKKEMKRLLTSLWYLDSFDIVTEDVMKDYLLLKRVVTISVVKGQYCVIHELIPEEEQELFPRMWGYTAITAKGSVQREIHHSAAHFDSEGPVLTQAAALFENTMSRSLVAAGASRYAVKGHNPSDCQAGFEIADAAHNSRTMFHWVNTVLRDLAEEECKGKENGDHFFVQWHGMAENSCPASDVFLSAGIHNSSIYDSNIPVKRMKDSFNKLASTFGLKASTPKEDANCKLTAANNVFGRYVNGVSGEEVCSKPAIEENIIGRFAHIEQKAASRENISLWTAVILDAFPNSQSPVCFPSIFVLFVVSVLIFFA</sequence>
<dbReference type="Proteomes" id="UP000271162">
    <property type="component" value="Unassembled WGS sequence"/>
</dbReference>
<proteinExistence type="predicted"/>